<evidence type="ECO:0000313" key="2">
    <source>
        <dbReference type="Proteomes" id="UP001628179"/>
    </source>
</evidence>
<gene>
    <name evidence="1" type="ORF">MFIFM68171_08467</name>
</gene>
<name>A0ABQ0GKG2_9PEZI</name>
<dbReference type="RefSeq" id="XP_070919988.1">
    <property type="nucleotide sequence ID" value="XM_071063887.1"/>
</dbReference>
<accession>A0ABQ0GKG2</accession>
<proteinExistence type="predicted"/>
<reference evidence="1 2" key="1">
    <citation type="submission" date="2024-09" db="EMBL/GenBank/DDBJ databases">
        <title>Itraconazole resistance in Madurella fahalii resulting from another homologue of gene encoding cytochrome P450 14-alpha sterol demethylase (CYP51).</title>
        <authorList>
            <person name="Yoshioka I."/>
            <person name="Fahal A.H."/>
            <person name="Kaneko S."/>
            <person name="Yaguchi T."/>
        </authorList>
    </citation>
    <scope>NUCLEOTIDE SEQUENCE [LARGE SCALE GENOMIC DNA]</scope>
    <source>
        <strain evidence="1 2">IFM 68171</strain>
    </source>
</reference>
<dbReference type="GeneID" id="98179210"/>
<organism evidence="1 2">
    <name type="scientific">Madurella fahalii</name>
    <dbReference type="NCBI Taxonomy" id="1157608"/>
    <lineage>
        <taxon>Eukaryota</taxon>
        <taxon>Fungi</taxon>
        <taxon>Dikarya</taxon>
        <taxon>Ascomycota</taxon>
        <taxon>Pezizomycotina</taxon>
        <taxon>Sordariomycetes</taxon>
        <taxon>Sordariomycetidae</taxon>
        <taxon>Sordariales</taxon>
        <taxon>Sordariales incertae sedis</taxon>
        <taxon>Madurella</taxon>
    </lineage>
</organism>
<dbReference type="EMBL" id="BAAFSV010000004">
    <property type="protein sequence ID" value="GAB1318257.1"/>
    <property type="molecule type" value="Genomic_DNA"/>
</dbReference>
<comment type="caution">
    <text evidence="1">The sequence shown here is derived from an EMBL/GenBank/DDBJ whole genome shotgun (WGS) entry which is preliminary data.</text>
</comment>
<dbReference type="Proteomes" id="UP001628179">
    <property type="component" value="Unassembled WGS sequence"/>
</dbReference>
<sequence>MLSNYAAGKDWYFTGLKASIVLVFDPRRTLIDTPLQLAFTDPTLIHQEGWSRNSAAGEMAPDVNSSLFHTSFRCKRS</sequence>
<evidence type="ECO:0000313" key="1">
    <source>
        <dbReference type="EMBL" id="GAB1318257.1"/>
    </source>
</evidence>
<keyword evidence="2" id="KW-1185">Reference proteome</keyword>
<protein>
    <submittedName>
        <fullName evidence="1">Uncharacterized protein</fullName>
    </submittedName>
</protein>